<keyword evidence="1" id="KW-0472">Membrane</keyword>
<sequence>MKLGSAGLVLRYPQLRLPLLGSLIGRVPLGVATVALLLGVQAATGSTEASGIVTAAATIGVAVGAVIQGRMLDRLPRKTVLASFACVQITALCLLAVTTSAKAPLMPLAGLALLFGLSVPSLTATTRWLMRSIVTEDELPAAFTLDTVVLQFLFVIGPSVAAVATSLFGPSPALFGCAACTLAGAAIFLRTTAADLLVPAPRPVKSTVDSLISQVRPTLHIAVFLLAMAFVSTSSGFLSLGITELATVRQGSLEPVGIAFSAMSIGSLVGGLAFGTLKWKSPLATQYLLLAAGNAALLTVLITLPAFGVFYFVIAVAGLFLSPLASLASQTLDRLAPPSAWMQTQGWGTVANTAGQTAGLAAGGIVAGLAGPSLAFACSAGAVALAAVVAMPTLLRASRKATNRAEEPAPALVPEEKT</sequence>
<feature type="transmembrane region" description="Helical" evidence="1">
    <location>
        <begin position="255"/>
        <end position="275"/>
    </location>
</feature>
<dbReference type="Pfam" id="PF07690">
    <property type="entry name" value="MFS_1"/>
    <property type="match status" value="1"/>
</dbReference>
<dbReference type="RefSeq" id="WP_030793627.1">
    <property type="nucleotide sequence ID" value="NZ_JBFACJ010000044.1"/>
</dbReference>
<feature type="transmembrane region" description="Helical" evidence="1">
    <location>
        <begin position="105"/>
        <end position="130"/>
    </location>
</feature>
<dbReference type="EMBL" id="JBICBM010000036">
    <property type="protein sequence ID" value="MFF9887710.1"/>
    <property type="molecule type" value="Genomic_DNA"/>
</dbReference>
<evidence type="ECO:0000256" key="1">
    <source>
        <dbReference type="SAM" id="Phobius"/>
    </source>
</evidence>
<dbReference type="PANTHER" id="PTHR23542:SF1">
    <property type="entry name" value="MAJOR FACILITATOR SUPERFAMILY (MFS) PROFILE DOMAIN-CONTAINING PROTEIN"/>
    <property type="match status" value="1"/>
</dbReference>
<dbReference type="SUPFAM" id="SSF103473">
    <property type="entry name" value="MFS general substrate transporter"/>
    <property type="match status" value="1"/>
</dbReference>
<evidence type="ECO:0000313" key="3">
    <source>
        <dbReference type="Proteomes" id="UP001603418"/>
    </source>
</evidence>
<comment type="caution">
    <text evidence="2">The sequence shown here is derived from an EMBL/GenBank/DDBJ whole genome shotgun (WGS) entry which is preliminary data.</text>
</comment>
<feature type="transmembrane region" description="Helical" evidence="1">
    <location>
        <begin position="374"/>
        <end position="395"/>
    </location>
</feature>
<evidence type="ECO:0000313" key="2">
    <source>
        <dbReference type="EMBL" id="MFF9887710.1"/>
    </source>
</evidence>
<feature type="transmembrane region" description="Helical" evidence="1">
    <location>
        <begin position="79"/>
        <end position="99"/>
    </location>
</feature>
<keyword evidence="1" id="KW-0812">Transmembrane</keyword>
<keyword evidence="1" id="KW-1133">Transmembrane helix</keyword>
<proteinExistence type="predicted"/>
<keyword evidence="3" id="KW-1185">Reference proteome</keyword>
<feature type="transmembrane region" description="Helical" evidence="1">
    <location>
        <begin position="173"/>
        <end position="198"/>
    </location>
</feature>
<dbReference type="Proteomes" id="UP001603418">
    <property type="component" value="Unassembled WGS sequence"/>
</dbReference>
<feature type="transmembrane region" description="Helical" evidence="1">
    <location>
        <begin position="49"/>
        <end position="67"/>
    </location>
</feature>
<dbReference type="Gene3D" id="1.20.1250.20">
    <property type="entry name" value="MFS general substrate transporter like domains"/>
    <property type="match status" value="1"/>
</dbReference>
<feature type="transmembrane region" description="Helical" evidence="1">
    <location>
        <begin position="142"/>
        <end position="167"/>
    </location>
</feature>
<reference evidence="2 3" key="1">
    <citation type="submission" date="2024-10" db="EMBL/GenBank/DDBJ databases">
        <title>The Natural Products Discovery Center: Release of the First 8490 Sequenced Strains for Exploring Actinobacteria Biosynthetic Diversity.</title>
        <authorList>
            <person name="Kalkreuter E."/>
            <person name="Kautsar S.A."/>
            <person name="Yang D."/>
            <person name="Bader C.D."/>
            <person name="Teijaro C.N."/>
            <person name="Fluegel L."/>
            <person name="Davis C.M."/>
            <person name="Simpson J.R."/>
            <person name="Lauterbach L."/>
            <person name="Steele A.D."/>
            <person name="Gui C."/>
            <person name="Meng S."/>
            <person name="Li G."/>
            <person name="Viehrig K."/>
            <person name="Ye F."/>
            <person name="Su P."/>
            <person name="Kiefer A.F."/>
            <person name="Nichols A."/>
            <person name="Cepeda A.J."/>
            <person name="Yan W."/>
            <person name="Fan B."/>
            <person name="Jiang Y."/>
            <person name="Adhikari A."/>
            <person name="Zheng C.-J."/>
            <person name="Schuster L."/>
            <person name="Cowan T.M."/>
            <person name="Smanski M.J."/>
            <person name="Chevrette M.G."/>
            <person name="De Carvalho L.P.S."/>
            <person name="Shen B."/>
        </authorList>
    </citation>
    <scope>NUCLEOTIDE SEQUENCE [LARGE SCALE GENOMIC DNA]</scope>
    <source>
        <strain evidence="2 3">NPDC013366</strain>
    </source>
</reference>
<feature type="transmembrane region" description="Helical" evidence="1">
    <location>
        <begin position="219"/>
        <end position="243"/>
    </location>
</feature>
<gene>
    <name evidence="2" type="ORF">ACF1HC_40070</name>
</gene>
<protein>
    <submittedName>
        <fullName evidence="2">MFS transporter</fullName>
    </submittedName>
</protein>
<dbReference type="InterPro" id="IPR011701">
    <property type="entry name" value="MFS"/>
</dbReference>
<feature type="transmembrane region" description="Helical" evidence="1">
    <location>
        <begin position="20"/>
        <end position="43"/>
    </location>
</feature>
<accession>A0ABW6Z981</accession>
<organism evidence="2 3">
    <name type="scientific">Streptomyces eurythermus</name>
    <dbReference type="NCBI Taxonomy" id="42237"/>
    <lineage>
        <taxon>Bacteria</taxon>
        <taxon>Bacillati</taxon>
        <taxon>Actinomycetota</taxon>
        <taxon>Actinomycetes</taxon>
        <taxon>Kitasatosporales</taxon>
        <taxon>Streptomycetaceae</taxon>
        <taxon>Streptomyces</taxon>
    </lineage>
</organism>
<dbReference type="PANTHER" id="PTHR23542">
    <property type="match status" value="1"/>
</dbReference>
<name>A0ABW6Z981_9ACTN</name>
<dbReference type="InterPro" id="IPR036259">
    <property type="entry name" value="MFS_trans_sf"/>
</dbReference>